<dbReference type="PANTHER" id="PTHR43421:SF1">
    <property type="entry name" value="METALLOPROTEASE PMBA"/>
    <property type="match status" value="1"/>
</dbReference>
<feature type="domain" description="Metalloprotease TldD/E C-terminal" evidence="3">
    <location>
        <begin position="230"/>
        <end position="446"/>
    </location>
</feature>
<dbReference type="Proteomes" id="UP000192917">
    <property type="component" value="Unassembled WGS sequence"/>
</dbReference>
<evidence type="ECO:0000259" key="4">
    <source>
        <dbReference type="Pfam" id="PF19290"/>
    </source>
</evidence>
<evidence type="ECO:0000256" key="1">
    <source>
        <dbReference type="ARBA" id="ARBA00005836"/>
    </source>
</evidence>
<keyword evidence="6" id="KW-1185">Reference proteome</keyword>
<organism evidence="5 6">
    <name type="scientific">Tistlia consotensis USBA 355</name>
    <dbReference type="NCBI Taxonomy" id="560819"/>
    <lineage>
        <taxon>Bacteria</taxon>
        <taxon>Pseudomonadati</taxon>
        <taxon>Pseudomonadota</taxon>
        <taxon>Alphaproteobacteria</taxon>
        <taxon>Rhodospirillales</taxon>
        <taxon>Rhodovibrionaceae</taxon>
        <taxon>Tistlia</taxon>
    </lineage>
</organism>
<dbReference type="InterPro" id="IPR036059">
    <property type="entry name" value="TldD/PmbA_sf"/>
</dbReference>
<dbReference type="GO" id="GO:0008237">
    <property type="term" value="F:metallopeptidase activity"/>
    <property type="evidence" value="ECO:0007669"/>
    <property type="project" value="InterPro"/>
</dbReference>
<feature type="domain" description="Metalloprotease TldD/E N-terminal" evidence="2">
    <location>
        <begin position="26"/>
        <end position="90"/>
    </location>
</feature>
<proteinExistence type="inferred from homology"/>
<evidence type="ECO:0008006" key="7">
    <source>
        <dbReference type="Google" id="ProtNLM"/>
    </source>
</evidence>
<dbReference type="InterPro" id="IPR047657">
    <property type="entry name" value="PmbA"/>
</dbReference>
<evidence type="ECO:0000313" key="5">
    <source>
        <dbReference type="EMBL" id="SMF38674.1"/>
    </source>
</evidence>
<evidence type="ECO:0000313" key="6">
    <source>
        <dbReference type="Proteomes" id="UP000192917"/>
    </source>
</evidence>
<dbReference type="EMBL" id="FWZX01000013">
    <property type="protein sequence ID" value="SMF38674.1"/>
    <property type="molecule type" value="Genomic_DNA"/>
</dbReference>
<evidence type="ECO:0000259" key="2">
    <source>
        <dbReference type="Pfam" id="PF01523"/>
    </source>
</evidence>
<dbReference type="Pfam" id="PF01523">
    <property type="entry name" value="PmbA_TldD_1st"/>
    <property type="match status" value="1"/>
</dbReference>
<dbReference type="Pfam" id="PF19290">
    <property type="entry name" value="PmbA_TldD_2nd"/>
    <property type="match status" value="1"/>
</dbReference>
<dbReference type="RefSeq" id="WP_085123737.1">
    <property type="nucleotide sequence ID" value="NZ_FWZX01000013.1"/>
</dbReference>
<reference evidence="5 6" key="1">
    <citation type="submission" date="2017-04" db="EMBL/GenBank/DDBJ databases">
        <authorList>
            <person name="Afonso C.L."/>
            <person name="Miller P.J."/>
            <person name="Scott M.A."/>
            <person name="Spackman E."/>
            <person name="Goraichik I."/>
            <person name="Dimitrov K.M."/>
            <person name="Suarez D.L."/>
            <person name="Swayne D.E."/>
        </authorList>
    </citation>
    <scope>NUCLEOTIDE SEQUENCE [LARGE SCALE GENOMIC DNA]</scope>
    <source>
        <strain evidence="5 6">USBA 355</strain>
    </source>
</reference>
<dbReference type="GO" id="GO:0005829">
    <property type="term" value="C:cytosol"/>
    <property type="evidence" value="ECO:0007669"/>
    <property type="project" value="TreeGrafter"/>
</dbReference>
<accession>A0A1Y6C7M7</accession>
<dbReference type="InterPro" id="IPR045569">
    <property type="entry name" value="Metalloprtase-TldD/E_C"/>
</dbReference>
<dbReference type="InterPro" id="IPR002510">
    <property type="entry name" value="Metalloprtase-TldD/E_N"/>
</dbReference>
<dbReference type="Pfam" id="PF19289">
    <property type="entry name" value="PmbA_TldD_3rd"/>
    <property type="match status" value="1"/>
</dbReference>
<protein>
    <recommendedName>
        <fullName evidence="7">PmbA protein</fullName>
    </recommendedName>
</protein>
<gene>
    <name evidence="5" type="ORF">SAMN05428998_11358</name>
</gene>
<dbReference type="GO" id="GO:0006508">
    <property type="term" value="P:proteolysis"/>
    <property type="evidence" value="ECO:0007669"/>
    <property type="project" value="InterPro"/>
</dbReference>
<dbReference type="InterPro" id="IPR035068">
    <property type="entry name" value="TldD/PmbA_N"/>
</dbReference>
<dbReference type="PANTHER" id="PTHR43421">
    <property type="entry name" value="METALLOPROTEASE PMBA"/>
    <property type="match status" value="1"/>
</dbReference>
<sequence>MAVSDDDGALLQAVLDKAKRAGADAADALVVHGAAISHAQRLGQVERLEREEGHDLGLRVFIGHRQAIVSTTDFVGDALDELVGRAVAMARAVPEDSYCGLAEPGQVAHDFPELDALDPEEPAPELLIERARACEAAARAVPGITNSEGAEASWSSHRVAVAATNGFSGSYAGSRHSLGVSVLAGEGLGMERDYDFSSAVYGSDLRDPEEVGRSAAEKAVRRLKPRKPKTGKVPIVFDPRVANSLLRHFAGAITGTAIARGTSFLKDRLGEKVFAEGLRVIDDPHRARGLRSKPFDAEGLATRERALIEDGVLTGWLLDLASARQLGLAPTGNAARGVSGPPGPSASNLYLAPGERSAAELIGEIEQGFYVTEMMGMGANGVTGDYSRGATGFWIEQGELAYPVSEATVAGNLKTMFLNLTPADDLVFRYGTDSPTVRIDGMTVAGA</sequence>
<dbReference type="AlphaFoldDB" id="A0A1Y6C7M7"/>
<evidence type="ECO:0000259" key="3">
    <source>
        <dbReference type="Pfam" id="PF19289"/>
    </source>
</evidence>
<dbReference type="SUPFAM" id="SSF111283">
    <property type="entry name" value="Putative modulator of DNA gyrase, PmbA/TldD"/>
    <property type="match status" value="1"/>
</dbReference>
<dbReference type="InterPro" id="IPR045570">
    <property type="entry name" value="Metalloprtase-TldD/E_cen_dom"/>
</dbReference>
<dbReference type="STRING" id="560819.SAMN05428998_11358"/>
<name>A0A1Y6C7M7_9PROT</name>
<comment type="similarity">
    <text evidence="1">Belongs to the peptidase U62 family.</text>
</comment>
<feature type="domain" description="Metalloprotease TldD/E central" evidence="4">
    <location>
        <begin position="118"/>
        <end position="223"/>
    </location>
</feature>
<dbReference type="Gene3D" id="3.30.2290.10">
    <property type="entry name" value="PmbA/TldD superfamily"/>
    <property type="match status" value="1"/>
</dbReference>